<dbReference type="Proteomes" id="UP000008810">
    <property type="component" value="Chromosome 2"/>
</dbReference>
<dbReference type="AlphaFoldDB" id="A0A2K2DGU9"/>
<organism evidence="1">
    <name type="scientific">Brachypodium distachyon</name>
    <name type="common">Purple false brome</name>
    <name type="synonym">Trachynia distachya</name>
    <dbReference type="NCBI Taxonomy" id="15368"/>
    <lineage>
        <taxon>Eukaryota</taxon>
        <taxon>Viridiplantae</taxon>
        <taxon>Streptophyta</taxon>
        <taxon>Embryophyta</taxon>
        <taxon>Tracheophyta</taxon>
        <taxon>Spermatophyta</taxon>
        <taxon>Magnoliopsida</taxon>
        <taxon>Liliopsida</taxon>
        <taxon>Poales</taxon>
        <taxon>Poaceae</taxon>
        <taxon>BOP clade</taxon>
        <taxon>Pooideae</taxon>
        <taxon>Stipodae</taxon>
        <taxon>Brachypodieae</taxon>
        <taxon>Brachypodium</taxon>
    </lineage>
</organism>
<dbReference type="EnsemblPlants" id="PNT73505">
    <property type="protein sequence ID" value="PNT73505"/>
    <property type="gene ID" value="BRADI_2g59212v3"/>
</dbReference>
<dbReference type="InParanoid" id="A0A2K2DGU9"/>
<dbReference type="Gramene" id="PNT73505">
    <property type="protein sequence ID" value="PNT73505"/>
    <property type="gene ID" value="BRADI_2g59212v3"/>
</dbReference>
<evidence type="ECO:0000313" key="2">
    <source>
        <dbReference type="EnsemblPlants" id="PNT73505"/>
    </source>
</evidence>
<accession>A0A2K2DGU9</accession>
<gene>
    <name evidence="1" type="ORF">BRADI_2g59212v3</name>
</gene>
<reference evidence="1" key="2">
    <citation type="submission" date="2017-06" db="EMBL/GenBank/DDBJ databases">
        <title>WGS assembly of Brachypodium distachyon.</title>
        <authorList>
            <consortium name="The International Brachypodium Initiative"/>
            <person name="Lucas S."/>
            <person name="Harmon-Smith M."/>
            <person name="Lail K."/>
            <person name="Tice H."/>
            <person name="Grimwood J."/>
            <person name="Bruce D."/>
            <person name="Barry K."/>
            <person name="Shu S."/>
            <person name="Lindquist E."/>
            <person name="Wang M."/>
            <person name="Pitluck S."/>
            <person name="Vogel J.P."/>
            <person name="Garvin D.F."/>
            <person name="Mockler T.C."/>
            <person name="Schmutz J."/>
            <person name="Rokhsar D."/>
            <person name="Bevan M.W."/>
        </authorList>
    </citation>
    <scope>NUCLEOTIDE SEQUENCE</scope>
    <source>
        <strain evidence="1">Bd21</strain>
    </source>
</reference>
<reference evidence="1 2" key="1">
    <citation type="journal article" date="2010" name="Nature">
        <title>Genome sequencing and analysis of the model grass Brachypodium distachyon.</title>
        <authorList>
            <consortium name="International Brachypodium Initiative"/>
        </authorList>
    </citation>
    <scope>NUCLEOTIDE SEQUENCE [LARGE SCALE GENOMIC DNA]</scope>
    <source>
        <strain evidence="1 2">Bd21</strain>
    </source>
</reference>
<evidence type="ECO:0000313" key="3">
    <source>
        <dbReference type="Proteomes" id="UP000008810"/>
    </source>
</evidence>
<name>A0A2K2DGU9_BRADI</name>
<keyword evidence="3" id="KW-1185">Reference proteome</keyword>
<proteinExistence type="predicted"/>
<dbReference type="EMBL" id="CM000881">
    <property type="protein sequence ID" value="PNT73505.1"/>
    <property type="molecule type" value="Genomic_DNA"/>
</dbReference>
<evidence type="ECO:0000313" key="1">
    <source>
        <dbReference type="EMBL" id="PNT73505.1"/>
    </source>
</evidence>
<sequence length="109" mass="11955">MESSSMILICSLFSISHPITQELAALVSDGAKASIIESPPCFSTSFVQIESWRGAESVPITGSFSLSMLPYASRMWNLGKSALYSTRSVKSCVAIYLLHRKYYHAVNSL</sequence>
<protein>
    <submittedName>
        <fullName evidence="1 2">Uncharacterized protein</fullName>
    </submittedName>
</protein>
<reference evidence="2" key="3">
    <citation type="submission" date="2018-08" db="UniProtKB">
        <authorList>
            <consortium name="EnsemblPlants"/>
        </authorList>
    </citation>
    <scope>IDENTIFICATION</scope>
    <source>
        <strain evidence="2">cv. Bd21</strain>
    </source>
</reference>